<comment type="catalytic activity">
    <reaction evidence="1">
        <text>ATP + protein L-histidine = ADP + protein N-phospho-L-histidine.</text>
        <dbReference type="EC" id="2.7.13.3"/>
    </reaction>
</comment>
<dbReference type="InterPro" id="IPR011102">
    <property type="entry name" value="Sig_transdc_His_kinase_HWE"/>
</dbReference>
<feature type="domain" description="Histidine kinase" evidence="10">
    <location>
        <begin position="155"/>
        <end position="348"/>
    </location>
</feature>
<accession>A0A4V3CVG5</accession>
<sequence>MTAEGRPIRLLYIDDDVALGRLVQKTFARQGIDVVHVPSGDAGLALLAAGGFDAVALDHFMPDRDGLDILPDLAVADGAPPVIYVTGANEGRIAVAAMKAGAADYVIKDVGGVFLDLLRGAVEQALEARELRLARERAEAEMRVARERAEMLLREVNHRVANSLQLVGSMVAMQQRGVADPAARAALAETQGRIAAIAQIHRRLYTSADVGAVEMQSYLSGLAGELEAAMSASGHGHRLVLDVAPVRVATDRAVSLGVVVTELVTNAFKYAYGEGVSGEIRVGLAERGGGGIALVVEDDGVGMAEGDVKGSGLGMRVVRAMLDALRATAEIDRAHAGTRVVILVPAETAAA</sequence>
<evidence type="ECO:0000256" key="3">
    <source>
        <dbReference type="ARBA" id="ARBA00022553"/>
    </source>
</evidence>
<dbReference type="InterPro" id="IPR036890">
    <property type="entry name" value="HATPase_C_sf"/>
</dbReference>
<evidence type="ECO:0000256" key="2">
    <source>
        <dbReference type="ARBA" id="ARBA00012438"/>
    </source>
</evidence>
<dbReference type="PANTHER" id="PTHR41523">
    <property type="entry name" value="TWO-COMPONENT SYSTEM SENSOR PROTEIN"/>
    <property type="match status" value="1"/>
</dbReference>
<dbReference type="PANTHER" id="PTHR41523:SF8">
    <property type="entry name" value="ETHYLENE RESPONSE SENSOR PROTEIN"/>
    <property type="match status" value="1"/>
</dbReference>
<dbReference type="PROSITE" id="PS50110">
    <property type="entry name" value="RESPONSE_REGULATORY"/>
    <property type="match status" value="1"/>
</dbReference>
<feature type="coiled-coil region" evidence="9">
    <location>
        <begin position="121"/>
        <end position="155"/>
    </location>
</feature>
<dbReference type="Proteomes" id="UP000294547">
    <property type="component" value="Unassembled WGS sequence"/>
</dbReference>
<dbReference type="CDD" id="cd00156">
    <property type="entry name" value="REC"/>
    <property type="match status" value="1"/>
</dbReference>
<evidence type="ECO:0000256" key="8">
    <source>
        <dbReference type="PROSITE-ProRule" id="PRU00169"/>
    </source>
</evidence>
<dbReference type="InterPro" id="IPR003594">
    <property type="entry name" value="HATPase_dom"/>
</dbReference>
<dbReference type="GO" id="GO:0005524">
    <property type="term" value="F:ATP binding"/>
    <property type="evidence" value="ECO:0007669"/>
    <property type="project" value="UniProtKB-KW"/>
</dbReference>
<evidence type="ECO:0000256" key="9">
    <source>
        <dbReference type="SAM" id="Coils"/>
    </source>
</evidence>
<dbReference type="PROSITE" id="PS50109">
    <property type="entry name" value="HIS_KIN"/>
    <property type="match status" value="1"/>
</dbReference>
<dbReference type="PRINTS" id="PR00344">
    <property type="entry name" value="BCTRLSENSOR"/>
</dbReference>
<evidence type="ECO:0000256" key="4">
    <source>
        <dbReference type="ARBA" id="ARBA00022679"/>
    </source>
</evidence>
<dbReference type="EMBL" id="SNXY01000010">
    <property type="protein sequence ID" value="TDP82398.1"/>
    <property type="molecule type" value="Genomic_DNA"/>
</dbReference>
<dbReference type="SMART" id="SM00448">
    <property type="entry name" value="REC"/>
    <property type="match status" value="1"/>
</dbReference>
<dbReference type="GO" id="GO:0004673">
    <property type="term" value="F:protein histidine kinase activity"/>
    <property type="evidence" value="ECO:0007669"/>
    <property type="project" value="UniProtKB-EC"/>
</dbReference>
<dbReference type="InterPro" id="IPR011495">
    <property type="entry name" value="Sig_transdc_His_kin_sub2_dim/P"/>
</dbReference>
<keyword evidence="7" id="KW-0067">ATP-binding</keyword>
<dbReference type="Gene3D" id="3.30.450.20">
    <property type="entry name" value="PAS domain"/>
    <property type="match status" value="1"/>
</dbReference>
<comment type="caution">
    <text evidence="12">The sequence shown here is derived from an EMBL/GenBank/DDBJ whole genome shotgun (WGS) entry which is preliminary data.</text>
</comment>
<dbReference type="Pfam" id="PF02518">
    <property type="entry name" value="HATPase_c"/>
    <property type="match status" value="1"/>
</dbReference>
<protein>
    <recommendedName>
        <fullName evidence="2">histidine kinase</fullName>
        <ecNumber evidence="2">2.7.13.3</ecNumber>
    </recommendedName>
</protein>
<evidence type="ECO:0000313" key="12">
    <source>
        <dbReference type="EMBL" id="TDP82398.1"/>
    </source>
</evidence>
<dbReference type="Gene3D" id="3.30.565.10">
    <property type="entry name" value="Histidine kinase-like ATPase, C-terminal domain"/>
    <property type="match status" value="1"/>
</dbReference>
<dbReference type="InterPro" id="IPR011006">
    <property type="entry name" value="CheY-like_superfamily"/>
</dbReference>
<dbReference type="AlphaFoldDB" id="A0A4V3CVG5"/>
<dbReference type="SMART" id="SM00387">
    <property type="entry name" value="HATPase_c"/>
    <property type="match status" value="1"/>
</dbReference>
<dbReference type="GO" id="GO:0000160">
    <property type="term" value="P:phosphorelay signal transduction system"/>
    <property type="evidence" value="ECO:0007669"/>
    <property type="project" value="InterPro"/>
</dbReference>
<dbReference type="SUPFAM" id="SSF52172">
    <property type="entry name" value="CheY-like"/>
    <property type="match status" value="1"/>
</dbReference>
<proteinExistence type="predicted"/>
<dbReference type="SMART" id="SM00911">
    <property type="entry name" value="HWE_HK"/>
    <property type="match status" value="1"/>
</dbReference>
<keyword evidence="6 12" id="KW-0418">Kinase</keyword>
<dbReference type="EC" id="2.7.13.3" evidence="2"/>
<keyword evidence="9" id="KW-0175">Coiled coil</keyword>
<evidence type="ECO:0000256" key="7">
    <source>
        <dbReference type="ARBA" id="ARBA00022840"/>
    </source>
</evidence>
<organism evidence="12 13">
    <name type="scientific">Oharaeibacter diazotrophicus</name>
    <dbReference type="NCBI Taxonomy" id="1920512"/>
    <lineage>
        <taxon>Bacteria</taxon>
        <taxon>Pseudomonadati</taxon>
        <taxon>Pseudomonadota</taxon>
        <taxon>Alphaproteobacteria</taxon>
        <taxon>Hyphomicrobiales</taxon>
        <taxon>Pleomorphomonadaceae</taxon>
        <taxon>Oharaeibacter</taxon>
    </lineage>
</organism>
<dbReference type="Pfam" id="PF00072">
    <property type="entry name" value="Response_reg"/>
    <property type="match status" value="1"/>
</dbReference>
<name>A0A4V3CVG5_9HYPH</name>
<reference evidence="12 13" key="1">
    <citation type="submission" date="2019-03" db="EMBL/GenBank/DDBJ databases">
        <title>Genomic Encyclopedia of Type Strains, Phase IV (KMG-IV): sequencing the most valuable type-strain genomes for metagenomic binning, comparative biology and taxonomic classification.</title>
        <authorList>
            <person name="Goeker M."/>
        </authorList>
    </citation>
    <scope>NUCLEOTIDE SEQUENCE [LARGE SCALE GENOMIC DNA]</scope>
    <source>
        <strain evidence="12 13">DSM 102969</strain>
    </source>
</reference>
<keyword evidence="5" id="KW-0547">Nucleotide-binding</keyword>
<evidence type="ECO:0000256" key="1">
    <source>
        <dbReference type="ARBA" id="ARBA00000085"/>
    </source>
</evidence>
<evidence type="ECO:0000256" key="6">
    <source>
        <dbReference type="ARBA" id="ARBA00022777"/>
    </source>
</evidence>
<gene>
    <name evidence="12" type="ORF">EDD54_3665</name>
</gene>
<keyword evidence="13" id="KW-1185">Reference proteome</keyword>
<evidence type="ECO:0000259" key="11">
    <source>
        <dbReference type="PROSITE" id="PS50110"/>
    </source>
</evidence>
<dbReference type="OrthoDB" id="489241at2"/>
<dbReference type="InterPro" id="IPR005467">
    <property type="entry name" value="His_kinase_dom"/>
</dbReference>
<dbReference type="RefSeq" id="WP_126539419.1">
    <property type="nucleotide sequence ID" value="NZ_BSPM01000007.1"/>
</dbReference>
<evidence type="ECO:0000313" key="13">
    <source>
        <dbReference type="Proteomes" id="UP000294547"/>
    </source>
</evidence>
<dbReference type="Pfam" id="PF07568">
    <property type="entry name" value="HisKA_2"/>
    <property type="match status" value="1"/>
</dbReference>
<evidence type="ECO:0000259" key="10">
    <source>
        <dbReference type="PROSITE" id="PS50109"/>
    </source>
</evidence>
<dbReference type="SUPFAM" id="SSF55874">
    <property type="entry name" value="ATPase domain of HSP90 chaperone/DNA topoisomerase II/histidine kinase"/>
    <property type="match status" value="1"/>
</dbReference>
<keyword evidence="3 8" id="KW-0597">Phosphoprotein</keyword>
<dbReference type="Gene3D" id="3.40.50.2300">
    <property type="match status" value="1"/>
</dbReference>
<feature type="domain" description="Response regulatory" evidence="11">
    <location>
        <begin position="9"/>
        <end position="123"/>
    </location>
</feature>
<dbReference type="InterPro" id="IPR004358">
    <property type="entry name" value="Sig_transdc_His_kin-like_C"/>
</dbReference>
<keyword evidence="4" id="KW-0808">Transferase</keyword>
<dbReference type="InterPro" id="IPR001789">
    <property type="entry name" value="Sig_transdc_resp-reg_receiver"/>
</dbReference>
<evidence type="ECO:0000256" key="5">
    <source>
        <dbReference type="ARBA" id="ARBA00022741"/>
    </source>
</evidence>
<feature type="modified residue" description="4-aspartylphosphate" evidence="8">
    <location>
        <position position="58"/>
    </location>
</feature>